<feature type="non-terminal residue" evidence="2">
    <location>
        <position position="1"/>
    </location>
</feature>
<keyword evidence="3" id="KW-1185">Reference proteome</keyword>
<feature type="transmembrane region" description="Helical" evidence="1">
    <location>
        <begin position="20"/>
        <end position="40"/>
    </location>
</feature>
<reference evidence="2 3" key="1">
    <citation type="journal article" date="2018" name="Front. Plant Sci.">
        <title>Red Clover (Trifolium pratense) and Zigzag Clover (T. medium) - A Picture of Genomic Similarities and Differences.</title>
        <authorList>
            <person name="Dluhosova J."/>
            <person name="Istvanek J."/>
            <person name="Nedelnik J."/>
            <person name="Repkova J."/>
        </authorList>
    </citation>
    <scope>NUCLEOTIDE SEQUENCE [LARGE SCALE GENOMIC DNA]</scope>
    <source>
        <strain evidence="3">cv. 10/8</strain>
        <tissue evidence="2">Leaf</tissue>
    </source>
</reference>
<dbReference type="Proteomes" id="UP000265520">
    <property type="component" value="Unassembled WGS sequence"/>
</dbReference>
<dbReference type="AlphaFoldDB" id="A0A392TDS0"/>
<evidence type="ECO:0000256" key="1">
    <source>
        <dbReference type="SAM" id="Phobius"/>
    </source>
</evidence>
<keyword evidence="1" id="KW-0812">Transmembrane</keyword>
<evidence type="ECO:0000313" key="2">
    <source>
        <dbReference type="EMBL" id="MCI59158.1"/>
    </source>
</evidence>
<keyword evidence="1" id="KW-1133">Transmembrane helix</keyword>
<name>A0A392TDS0_9FABA</name>
<keyword evidence="1" id="KW-0472">Membrane</keyword>
<evidence type="ECO:0000313" key="3">
    <source>
        <dbReference type="Proteomes" id="UP000265520"/>
    </source>
</evidence>
<accession>A0A392TDS0</accession>
<protein>
    <submittedName>
        <fullName evidence="2">Uncharacterized protein</fullName>
    </submittedName>
</protein>
<proteinExistence type="predicted"/>
<organism evidence="2 3">
    <name type="scientific">Trifolium medium</name>
    <dbReference type="NCBI Taxonomy" id="97028"/>
    <lineage>
        <taxon>Eukaryota</taxon>
        <taxon>Viridiplantae</taxon>
        <taxon>Streptophyta</taxon>
        <taxon>Embryophyta</taxon>
        <taxon>Tracheophyta</taxon>
        <taxon>Spermatophyta</taxon>
        <taxon>Magnoliopsida</taxon>
        <taxon>eudicotyledons</taxon>
        <taxon>Gunneridae</taxon>
        <taxon>Pentapetalae</taxon>
        <taxon>rosids</taxon>
        <taxon>fabids</taxon>
        <taxon>Fabales</taxon>
        <taxon>Fabaceae</taxon>
        <taxon>Papilionoideae</taxon>
        <taxon>50 kb inversion clade</taxon>
        <taxon>NPAAA clade</taxon>
        <taxon>Hologalegina</taxon>
        <taxon>IRL clade</taxon>
        <taxon>Trifolieae</taxon>
        <taxon>Trifolium</taxon>
    </lineage>
</organism>
<sequence length="61" mass="6798">LEVSVPNQNFNSILQMDALFGYVTVGLVVHAPLACVLVRLGRYLFWELDLTLSEFRGMALG</sequence>
<dbReference type="EMBL" id="LXQA010558367">
    <property type="protein sequence ID" value="MCI59158.1"/>
    <property type="molecule type" value="Genomic_DNA"/>
</dbReference>
<comment type="caution">
    <text evidence="2">The sequence shown here is derived from an EMBL/GenBank/DDBJ whole genome shotgun (WGS) entry which is preliminary data.</text>
</comment>